<dbReference type="Gene3D" id="2.115.10.20">
    <property type="entry name" value="Glycosyl hydrolase domain, family 43"/>
    <property type="match status" value="1"/>
</dbReference>
<sequence>MSDTMSLATTASECLADAEEVGQVLIHGKCWAASDLAYLDPSQVSHFPVLCAEEVGRVLPDLDVWDAWPLADCAGRPIEWRGGELWFALAAPAFADPEERHGHARIHHFHRLGSKFRHLGVTMPEGLSPGSREWSGAARLEGSEVALYFTAAGMRGELRHTYRQRLFVTRSRLPTAGSVSFPEWSHPCELLAAGGPYQPADQSEGAIGEIKAFRDPFPWRDDEGRDYLLFTASSAAAPRAFNGLVGLAAWCSETGKFRHLPPLIDATDVNNELERPHIVFHNGRLYLFWSTQGKVFAPGLCAPTGLYGATAASIEGPWELLNGHGLVAANPENEPYQAYSWWVLPDLTVAAFVDYWGVDDPMAAAKPNGRDHFGGTFAPFFSLWLEGTNAGLATTRQR</sequence>
<keyword evidence="3" id="KW-0378">Hydrolase</keyword>
<comment type="similarity">
    <text evidence="1 2">Belongs to the glycosyl hydrolase 68 family.</text>
</comment>
<proteinExistence type="inferred from homology"/>
<name>A0ABT6CDJ7_9SPHN</name>
<organism evidence="3 4">
    <name type="scientific">Novosphingobium cyanobacteriorum</name>
    <dbReference type="NCBI Taxonomy" id="3024215"/>
    <lineage>
        <taxon>Bacteria</taxon>
        <taxon>Pseudomonadati</taxon>
        <taxon>Pseudomonadota</taxon>
        <taxon>Alphaproteobacteria</taxon>
        <taxon>Sphingomonadales</taxon>
        <taxon>Sphingomonadaceae</taxon>
        <taxon>Novosphingobium</taxon>
    </lineage>
</organism>
<dbReference type="CDD" id="cd08997">
    <property type="entry name" value="GH68"/>
    <property type="match status" value="1"/>
</dbReference>
<dbReference type="Pfam" id="PF02435">
    <property type="entry name" value="Glyco_hydro_68"/>
    <property type="match status" value="2"/>
</dbReference>
<dbReference type="EMBL" id="JAROCY010000002">
    <property type="protein sequence ID" value="MDF8332002.1"/>
    <property type="molecule type" value="Genomic_DNA"/>
</dbReference>
<evidence type="ECO:0000256" key="1">
    <source>
        <dbReference type="ARBA" id="ARBA00006775"/>
    </source>
</evidence>
<protein>
    <submittedName>
        <fullName evidence="3">Glycoside hydrolase family 68 protein</fullName>
    </submittedName>
</protein>
<evidence type="ECO:0000313" key="3">
    <source>
        <dbReference type="EMBL" id="MDF8332002.1"/>
    </source>
</evidence>
<comment type="caution">
    <text evidence="3">The sequence shown here is derived from an EMBL/GenBank/DDBJ whole genome shotgun (WGS) entry which is preliminary data.</text>
</comment>
<dbReference type="InterPro" id="IPR023296">
    <property type="entry name" value="Glyco_hydro_beta-prop_sf"/>
</dbReference>
<dbReference type="Proteomes" id="UP001222770">
    <property type="component" value="Unassembled WGS sequence"/>
</dbReference>
<gene>
    <name evidence="3" type="ORF">POM99_02200</name>
</gene>
<dbReference type="InterPro" id="IPR003469">
    <property type="entry name" value="Glyco_hydro_68"/>
</dbReference>
<evidence type="ECO:0000313" key="4">
    <source>
        <dbReference type="Proteomes" id="UP001222770"/>
    </source>
</evidence>
<accession>A0ABT6CDJ7</accession>
<dbReference type="SUPFAM" id="SSF75005">
    <property type="entry name" value="Arabinanase/levansucrase/invertase"/>
    <property type="match status" value="1"/>
</dbReference>
<reference evidence="3 4" key="1">
    <citation type="submission" date="2023-03" db="EMBL/GenBank/DDBJ databases">
        <title>Novosphingobium cyanobacteriorum sp. nov., isolated from a eutrophic reservoir during the Microcystis bloom period.</title>
        <authorList>
            <person name="Kang M."/>
            <person name="Le V."/>
            <person name="Ko S.-R."/>
            <person name="Lee S.-A."/>
            <person name="Ahn C.-Y."/>
        </authorList>
    </citation>
    <scope>NUCLEOTIDE SEQUENCE [LARGE SCALE GENOMIC DNA]</scope>
    <source>
        <strain evidence="3 4">HBC54</strain>
    </source>
</reference>
<keyword evidence="4" id="KW-1185">Reference proteome</keyword>
<dbReference type="GO" id="GO:0016787">
    <property type="term" value="F:hydrolase activity"/>
    <property type="evidence" value="ECO:0007669"/>
    <property type="project" value="UniProtKB-KW"/>
</dbReference>
<evidence type="ECO:0000256" key="2">
    <source>
        <dbReference type="RuleBase" id="RU361220"/>
    </source>
</evidence>
<dbReference type="RefSeq" id="WP_277275160.1">
    <property type="nucleotide sequence ID" value="NZ_JAROCY010000002.1"/>
</dbReference>